<protein>
    <recommendedName>
        <fullName evidence="2">Alkaline phosphatase-like protein PglZ C-terminal domain-containing protein</fullName>
    </recommendedName>
</protein>
<feature type="domain" description="Alkaline phosphatase-like protein PglZ C-terminal" evidence="2">
    <location>
        <begin position="406"/>
        <end position="506"/>
    </location>
</feature>
<reference evidence="3 4" key="1">
    <citation type="submission" date="2024-05" db="EMBL/GenBank/DDBJ databases">
        <title>Microbispora sp.ZYX-F-249.</title>
        <authorList>
            <person name="Xie H."/>
        </authorList>
    </citation>
    <scope>NUCLEOTIDE SEQUENCE [LARGE SCALE GENOMIC DNA]</scope>
    <source>
        <strain evidence="3 4">ZYX-F-249</strain>
    </source>
</reference>
<keyword evidence="4" id="KW-1185">Reference proteome</keyword>
<proteinExistence type="predicted"/>
<dbReference type="Proteomes" id="UP001447516">
    <property type="component" value="Unassembled WGS sequence"/>
</dbReference>
<evidence type="ECO:0000256" key="1">
    <source>
        <dbReference type="SAM" id="MobiDB-lite"/>
    </source>
</evidence>
<feature type="region of interest" description="Disordered" evidence="1">
    <location>
        <begin position="285"/>
        <end position="367"/>
    </location>
</feature>
<feature type="compositionally biased region" description="Low complexity" evidence="1">
    <location>
        <begin position="348"/>
        <end position="367"/>
    </location>
</feature>
<evidence type="ECO:0000259" key="2">
    <source>
        <dbReference type="Pfam" id="PF25863"/>
    </source>
</evidence>
<evidence type="ECO:0000313" key="4">
    <source>
        <dbReference type="Proteomes" id="UP001447516"/>
    </source>
</evidence>
<dbReference type="EMBL" id="JBDJAW010000042">
    <property type="protein sequence ID" value="MEN3540026.1"/>
    <property type="molecule type" value="Genomic_DNA"/>
</dbReference>
<gene>
    <name evidence="3" type="ORF">AAH991_33295</name>
</gene>
<organism evidence="3 4">
    <name type="scientific">Microbispora maris</name>
    <dbReference type="NCBI Taxonomy" id="3144104"/>
    <lineage>
        <taxon>Bacteria</taxon>
        <taxon>Bacillati</taxon>
        <taxon>Actinomycetota</taxon>
        <taxon>Actinomycetes</taxon>
        <taxon>Streptosporangiales</taxon>
        <taxon>Streptosporangiaceae</taxon>
        <taxon>Microbispora</taxon>
    </lineage>
</organism>
<feature type="region of interest" description="Disordered" evidence="1">
    <location>
        <begin position="384"/>
        <end position="408"/>
    </location>
</feature>
<dbReference type="InterPro" id="IPR058882">
    <property type="entry name" value="PglZ_C"/>
</dbReference>
<dbReference type="RefSeq" id="WP_346229889.1">
    <property type="nucleotide sequence ID" value="NZ_JBDJAW010000042.1"/>
</dbReference>
<sequence length="512" mass="55243">MPFTPHPLDRQRHTLALEADRLGEGGQGVVTRVLGPENLVYKEYMPQASQVNDRALADLVDFGQRQAAGEARTLLAQCAWPVARVVSGGRVTGFLMPEVPGEFYGPIGGKPKLVELQYLLYEPNWAWQDLHQPHVMGRLEIATLAAKLIDLLHNHGWIVGDLSFRNLLWRPAAPYKVFMLDCDGLRRHGAEPVLRQAHTPDWNDPHQPSSGPDLDTDRYKLALLVGRVLSRTASVRPGEEPALLPGLPDQVTTPVRELFARAAGPRGTRPAVAEWVQALEGRKRIAVTRPSRPQPSAPTGPLAPMNLGTGRSSVPISRPVPNSRRAPSQPVVNPTPIERRWAPLSHKGGVPAGQAGQAARTAAPTQPGFQAATKVARLRPVSVTAPASGSPAAAPPTTPATPATGRPTLGQRVINSRTYAEQRLLAPRGGVVDDGAVARVIDHLAAGTGRDAVVNIARLLGETSDRTVLLMRASKNLLNVEQADVIALKDGDRTVELNVSLLEEQFLEEDEP</sequence>
<accession>A0ABV0B0H6</accession>
<name>A0ABV0B0H6_9ACTN</name>
<comment type="caution">
    <text evidence="3">The sequence shown here is derived from an EMBL/GenBank/DDBJ whole genome shotgun (WGS) entry which is preliminary data.</text>
</comment>
<feature type="region of interest" description="Disordered" evidence="1">
    <location>
        <begin position="196"/>
        <end position="215"/>
    </location>
</feature>
<dbReference type="Pfam" id="PF25863">
    <property type="entry name" value="PglZ_C"/>
    <property type="match status" value="1"/>
</dbReference>
<evidence type="ECO:0000313" key="3">
    <source>
        <dbReference type="EMBL" id="MEN3540026.1"/>
    </source>
</evidence>